<proteinExistence type="predicted"/>
<evidence type="ECO:0000313" key="2">
    <source>
        <dbReference type="Proteomes" id="UP000823941"/>
    </source>
</evidence>
<name>A0ABQ7QEG7_PLUXY</name>
<dbReference type="EMBL" id="JAHIBW010000016">
    <property type="protein sequence ID" value="KAG7303165.1"/>
    <property type="molecule type" value="Genomic_DNA"/>
</dbReference>
<protein>
    <submittedName>
        <fullName evidence="1">Uncharacterized protein</fullName>
    </submittedName>
</protein>
<reference evidence="1 2" key="1">
    <citation type="submission" date="2021-06" db="EMBL/GenBank/DDBJ databases">
        <title>A haploid diamondback moth (Plutella xylostella L.) genome assembly resolves 31 chromosomes and identifies a diamide resistance mutation.</title>
        <authorList>
            <person name="Ward C.M."/>
            <person name="Perry K.D."/>
            <person name="Baker G."/>
            <person name="Powis K."/>
            <person name="Heckel D.G."/>
            <person name="Baxter S.W."/>
        </authorList>
    </citation>
    <scope>NUCLEOTIDE SEQUENCE [LARGE SCALE GENOMIC DNA]</scope>
    <source>
        <strain evidence="1 2">LV</strain>
        <tissue evidence="1">Single pupa</tissue>
    </source>
</reference>
<accession>A0ABQ7QEG7</accession>
<sequence>MLEARYDNKRVIVNNILNRLLHQKKLQAESATDYLGTPGIRTKNGGQLYLPRNHLAQLRISEVKVKPSGSHQVPEGDVTQT</sequence>
<organism evidence="1 2">
    <name type="scientific">Plutella xylostella</name>
    <name type="common">Diamondback moth</name>
    <name type="synonym">Plutella maculipennis</name>
    <dbReference type="NCBI Taxonomy" id="51655"/>
    <lineage>
        <taxon>Eukaryota</taxon>
        <taxon>Metazoa</taxon>
        <taxon>Ecdysozoa</taxon>
        <taxon>Arthropoda</taxon>
        <taxon>Hexapoda</taxon>
        <taxon>Insecta</taxon>
        <taxon>Pterygota</taxon>
        <taxon>Neoptera</taxon>
        <taxon>Endopterygota</taxon>
        <taxon>Lepidoptera</taxon>
        <taxon>Glossata</taxon>
        <taxon>Ditrysia</taxon>
        <taxon>Yponomeutoidea</taxon>
        <taxon>Plutellidae</taxon>
        <taxon>Plutella</taxon>
    </lineage>
</organism>
<evidence type="ECO:0000313" key="1">
    <source>
        <dbReference type="EMBL" id="KAG7303165.1"/>
    </source>
</evidence>
<keyword evidence="2" id="KW-1185">Reference proteome</keyword>
<dbReference type="Proteomes" id="UP000823941">
    <property type="component" value="Chromosome 16"/>
</dbReference>
<gene>
    <name evidence="1" type="ORF">JYU34_011625</name>
</gene>
<comment type="caution">
    <text evidence="1">The sequence shown here is derived from an EMBL/GenBank/DDBJ whole genome shotgun (WGS) entry which is preliminary data.</text>
</comment>